<dbReference type="InterPro" id="IPR002083">
    <property type="entry name" value="MATH/TRAF_dom"/>
</dbReference>
<feature type="region of interest" description="Disordered" evidence="1">
    <location>
        <begin position="434"/>
        <end position="589"/>
    </location>
</feature>
<dbReference type="OrthoDB" id="660257at2759"/>
<accession>A0A6D2HP90</accession>
<feature type="compositionally biased region" description="Polar residues" evidence="1">
    <location>
        <begin position="15"/>
        <end position="28"/>
    </location>
</feature>
<dbReference type="SUPFAM" id="SSF49599">
    <property type="entry name" value="TRAF domain-like"/>
    <property type="match status" value="1"/>
</dbReference>
<feature type="region of interest" description="Disordered" evidence="1">
    <location>
        <begin position="1"/>
        <end position="54"/>
    </location>
</feature>
<dbReference type="EMBL" id="CACVBM020000166">
    <property type="protein sequence ID" value="CAA7015345.1"/>
    <property type="molecule type" value="Genomic_DNA"/>
</dbReference>
<feature type="region of interest" description="Disordered" evidence="1">
    <location>
        <begin position="842"/>
        <end position="881"/>
    </location>
</feature>
<feature type="compositionally biased region" description="Low complexity" evidence="1">
    <location>
        <begin position="847"/>
        <end position="861"/>
    </location>
</feature>
<feature type="region of interest" description="Disordered" evidence="1">
    <location>
        <begin position="350"/>
        <end position="378"/>
    </location>
</feature>
<keyword evidence="4" id="KW-1185">Reference proteome</keyword>
<feature type="region of interest" description="Disordered" evidence="1">
    <location>
        <begin position="601"/>
        <end position="726"/>
    </location>
</feature>
<dbReference type="InterPro" id="IPR055327">
    <property type="entry name" value="TRAF1A/B"/>
</dbReference>
<organism evidence="3 4">
    <name type="scientific">Microthlaspi erraticum</name>
    <dbReference type="NCBI Taxonomy" id="1685480"/>
    <lineage>
        <taxon>Eukaryota</taxon>
        <taxon>Viridiplantae</taxon>
        <taxon>Streptophyta</taxon>
        <taxon>Embryophyta</taxon>
        <taxon>Tracheophyta</taxon>
        <taxon>Spermatophyta</taxon>
        <taxon>Magnoliopsida</taxon>
        <taxon>eudicotyledons</taxon>
        <taxon>Gunneridae</taxon>
        <taxon>Pentapetalae</taxon>
        <taxon>rosids</taxon>
        <taxon>malvids</taxon>
        <taxon>Brassicales</taxon>
        <taxon>Brassicaceae</taxon>
        <taxon>Coluteocarpeae</taxon>
        <taxon>Microthlaspi</taxon>
    </lineage>
</organism>
<feature type="compositionally biased region" description="Polar residues" evidence="1">
    <location>
        <begin position="798"/>
        <end position="815"/>
    </location>
</feature>
<dbReference type="PANTHER" id="PTHR47477">
    <property type="entry name" value="TNF RECEPTOR-ASSOCIATED FACTOR HOMOLOG 1A"/>
    <property type="match status" value="1"/>
</dbReference>
<feature type="compositionally biased region" description="Low complexity" evidence="1">
    <location>
        <begin position="507"/>
        <end position="521"/>
    </location>
</feature>
<feature type="compositionally biased region" description="Low complexity" evidence="1">
    <location>
        <begin position="869"/>
        <end position="881"/>
    </location>
</feature>
<dbReference type="AlphaFoldDB" id="A0A6D2HP90"/>
<dbReference type="Pfam" id="PF22486">
    <property type="entry name" value="MATH_2"/>
    <property type="match status" value="1"/>
</dbReference>
<reference evidence="3" key="1">
    <citation type="submission" date="2020-01" db="EMBL/GenBank/DDBJ databases">
        <authorList>
            <person name="Mishra B."/>
        </authorList>
    </citation>
    <scope>NUCLEOTIDE SEQUENCE [LARGE SCALE GENOMIC DNA]</scope>
</reference>
<comment type="caution">
    <text evidence="3">The sequence shown here is derived from an EMBL/GenBank/DDBJ whole genome shotgun (WGS) entry which is preliminary data.</text>
</comment>
<feature type="domain" description="MATH" evidence="2">
    <location>
        <begin position="67"/>
        <end position="189"/>
    </location>
</feature>
<sequence length="1083" mass="120544">MAETVDEDSGVGRSVEQSSNGQHSQSGEALSEWRSAGQVENGTPSTSPPYWDSDQDDDHGLKPFELFGKHKWKIEKFSEINKRELRSSVFEAGGYKWYILIYPQGCDVCNHLSLFLCVANHDKLLPGWSQFAQFTIAVVSKDPKKSKFSDTLHRFWKKEHDWGWKKFIELSKLKDGFIDGDSLTIDAQVQVIRDRVDRPFRCLHCEYRRELVRVYLTNVEHICRRFIEEKRSKLGRLIEDKSRWTSFGVFWLGMDQNSRRRMSREKIDVLLKGVVKQFFVEKEVTSTLVMDSLYTGLKALEGQTKNKKARSRLLDAKDLPAPIVCVDKDMFVLADDVLLLLERVALEPLPPPKDGKVPQNRTKDGNDGEEINKEAVERDETSLTELGRRTLETYVLAHIFCSKIEVAYQEAVALKRQEELIREEEEAWLAETEQRAKRGVAEREKKSKKKQAKHKRHKNKGKDKKKEEKLSFVTHEKDLEGNQHDEEEKDSVTEKAQSSAEKPDPLGDVSDVSDSADGSADILQPDLEDGDSSSVQWDTDALEIHPPPSGGSSRGRDISISTPNGIAERKNQSSMDDSSSTCSNDSIVSGITIGSYKGNALSFRNQKSPNKGNQQVKVTSDARSETDDQPSTLETDPKSHNYPSEASNIGESDWVVVSRIHEPERSRNSSPFGKQERNVAQIMVNSVDMDRPKEKSAAVLSSPRTPAKNPSPLTHTKPEKKSVSSADAVPYKKVVSATGPPSSSQAVQPCLDIHIQSQTAGLRADMQKISAQKQPATTTISRPSSAPIIPAKQPAPFTVSSSVQPTTSLPRSVSSAGRLGPDPSLHSQQTFVPQSYKHAIVGNSLGSSPSSFNHHPSPSSHGVVPTTLPSSSYSQTPTSSYQPSFPFSQDVWTGRNPNSVNMGMNNNTYTLAVTSNRSLNHMDVHQMAQQQQAQSLMTDDFPHLDIINDLLEDEQCSNMMFNGSMYNSQPPPQVFNGQYSSYHGGDIGVSGELLSSGGRSRSFGEEGFHYMPRVAAVGPYADGMMSTQWRMPNTVDLSLLPMRNNSLEDANYHHTYFGMESTNPSFSPGINNGFTEFRPSNGH</sequence>
<protein>
    <recommendedName>
        <fullName evidence="2">MATH domain-containing protein</fullName>
    </recommendedName>
</protein>
<dbReference type="CDD" id="cd00121">
    <property type="entry name" value="MATH"/>
    <property type="match status" value="1"/>
</dbReference>
<evidence type="ECO:0000313" key="4">
    <source>
        <dbReference type="Proteomes" id="UP000467841"/>
    </source>
</evidence>
<dbReference type="PROSITE" id="PS50144">
    <property type="entry name" value="MATH"/>
    <property type="match status" value="1"/>
</dbReference>
<feature type="region of interest" description="Disordered" evidence="1">
    <location>
        <begin position="796"/>
        <end position="828"/>
    </location>
</feature>
<proteinExistence type="predicted"/>
<dbReference type="SMART" id="SM00061">
    <property type="entry name" value="MATH"/>
    <property type="match status" value="1"/>
</dbReference>
<feature type="compositionally biased region" description="Polar residues" evidence="1">
    <location>
        <begin position="641"/>
        <end position="650"/>
    </location>
</feature>
<feature type="compositionally biased region" description="Basic and acidic residues" evidence="1">
    <location>
        <begin position="353"/>
        <end position="378"/>
    </location>
</feature>
<dbReference type="PANTHER" id="PTHR47477:SF5">
    <property type="entry name" value="TNF RECEPTOR-ASSOCIATED FACTOR HOMOLOG 1B"/>
    <property type="match status" value="1"/>
</dbReference>
<evidence type="ECO:0000256" key="1">
    <source>
        <dbReference type="SAM" id="MobiDB-lite"/>
    </source>
</evidence>
<feature type="compositionally biased region" description="Basic and acidic residues" evidence="1">
    <location>
        <begin position="434"/>
        <end position="445"/>
    </location>
</feature>
<gene>
    <name evidence="3" type="ORF">MERR_LOCUS2580</name>
</gene>
<feature type="compositionally biased region" description="Low complexity" evidence="1">
    <location>
        <begin position="573"/>
        <end position="589"/>
    </location>
</feature>
<feature type="compositionally biased region" description="Basic residues" evidence="1">
    <location>
        <begin position="446"/>
        <end position="463"/>
    </location>
</feature>
<feature type="compositionally biased region" description="Basic and acidic residues" evidence="1">
    <location>
        <begin position="464"/>
        <end position="493"/>
    </location>
</feature>
<name>A0A6D2HP90_9BRAS</name>
<dbReference type="InterPro" id="IPR008974">
    <property type="entry name" value="TRAF-like"/>
</dbReference>
<feature type="compositionally biased region" description="Polar residues" evidence="1">
    <location>
        <begin position="602"/>
        <end position="618"/>
    </location>
</feature>
<dbReference type="Proteomes" id="UP000467841">
    <property type="component" value="Unassembled WGS sequence"/>
</dbReference>
<evidence type="ECO:0000313" key="3">
    <source>
        <dbReference type="EMBL" id="CAA7015345.1"/>
    </source>
</evidence>
<evidence type="ECO:0000259" key="2">
    <source>
        <dbReference type="PROSITE" id="PS50144"/>
    </source>
</evidence>
<dbReference type="Gene3D" id="2.60.210.10">
    <property type="entry name" value="Apoptosis, Tumor Necrosis Factor Receptor Associated Protein 2, Chain A"/>
    <property type="match status" value="1"/>
</dbReference>